<dbReference type="RefSeq" id="WP_132747123.1">
    <property type="nucleotide sequence ID" value="NZ_SLXK01000026.1"/>
</dbReference>
<dbReference type="OrthoDB" id="9806267at2"/>
<keyword evidence="2" id="KW-1133">Transmembrane helix</keyword>
<protein>
    <submittedName>
        <fullName evidence="4">N-acetylmuramoyl-L-alanine amidase</fullName>
    </submittedName>
</protein>
<dbReference type="SMART" id="SM00646">
    <property type="entry name" value="Ami_3"/>
    <property type="match status" value="1"/>
</dbReference>
<keyword evidence="2" id="KW-0812">Transmembrane</keyword>
<keyword evidence="2" id="KW-0472">Membrane</keyword>
<evidence type="ECO:0000256" key="1">
    <source>
        <dbReference type="ARBA" id="ARBA00022801"/>
    </source>
</evidence>
<dbReference type="InterPro" id="IPR002508">
    <property type="entry name" value="MurNAc-LAA_cat"/>
</dbReference>
<reference evidence="4 5" key="1">
    <citation type="submission" date="2019-03" db="EMBL/GenBank/DDBJ databases">
        <title>Genomic Encyclopedia of Type Strains, Phase IV (KMG-IV): sequencing the most valuable type-strain genomes for metagenomic binning, comparative biology and taxonomic classification.</title>
        <authorList>
            <person name="Goeker M."/>
        </authorList>
    </citation>
    <scope>NUCLEOTIDE SEQUENCE [LARGE SCALE GENOMIC DNA]</scope>
    <source>
        <strain evidence="4 5">DSM 19377</strain>
    </source>
</reference>
<evidence type="ECO:0000313" key="4">
    <source>
        <dbReference type="EMBL" id="TCP24198.1"/>
    </source>
</evidence>
<feature type="domain" description="MurNAc-LAA" evidence="3">
    <location>
        <begin position="116"/>
        <end position="227"/>
    </location>
</feature>
<sequence>MRRKWVRNGIIIIGVILLIAILNYEIVNRNSWSQWNLPLSGRVIVIDPGHGGPDGGAEGGKTKEKDIALKISKDLRDYLQESGALVLMTRETDRDLADKDKGGLSARKTQDLKRRAKFIDDADPDCVISLHLNAIPSPRWRGAQTFYHPKSKENKVLAKFIQDSLRNQIKNTDRFAKAIEHVYLLKRSKAPSSLVEVGFLSNPDERQLLETKDYQKKIAVSIYNGILRYFTNEKEPSS</sequence>
<dbReference type="PANTHER" id="PTHR30404:SF0">
    <property type="entry name" value="N-ACETYLMURAMOYL-L-ALANINE AMIDASE AMIC"/>
    <property type="match status" value="1"/>
</dbReference>
<dbReference type="Proteomes" id="UP000295416">
    <property type="component" value="Unassembled WGS sequence"/>
</dbReference>
<organism evidence="4 5">
    <name type="scientific">Scopulibacillus darangshiensis</name>
    <dbReference type="NCBI Taxonomy" id="442528"/>
    <lineage>
        <taxon>Bacteria</taxon>
        <taxon>Bacillati</taxon>
        <taxon>Bacillota</taxon>
        <taxon>Bacilli</taxon>
        <taxon>Bacillales</taxon>
        <taxon>Sporolactobacillaceae</taxon>
        <taxon>Scopulibacillus</taxon>
    </lineage>
</organism>
<accession>A0A4R2NS15</accession>
<feature type="transmembrane region" description="Helical" evidence="2">
    <location>
        <begin position="5"/>
        <end position="24"/>
    </location>
</feature>
<dbReference type="GO" id="GO:0008745">
    <property type="term" value="F:N-acetylmuramoyl-L-alanine amidase activity"/>
    <property type="evidence" value="ECO:0007669"/>
    <property type="project" value="InterPro"/>
</dbReference>
<dbReference type="GO" id="GO:0030288">
    <property type="term" value="C:outer membrane-bounded periplasmic space"/>
    <property type="evidence" value="ECO:0007669"/>
    <property type="project" value="TreeGrafter"/>
</dbReference>
<gene>
    <name evidence="4" type="ORF">EV207_12671</name>
</gene>
<dbReference type="InterPro" id="IPR050695">
    <property type="entry name" value="N-acetylmuramoyl_amidase_3"/>
</dbReference>
<evidence type="ECO:0000313" key="5">
    <source>
        <dbReference type="Proteomes" id="UP000295416"/>
    </source>
</evidence>
<dbReference type="EMBL" id="SLXK01000026">
    <property type="protein sequence ID" value="TCP24198.1"/>
    <property type="molecule type" value="Genomic_DNA"/>
</dbReference>
<proteinExistence type="predicted"/>
<name>A0A4R2NS15_9BACL</name>
<dbReference type="Gene3D" id="3.40.630.40">
    <property type="entry name" value="Zn-dependent exopeptidases"/>
    <property type="match status" value="1"/>
</dbReference>
<dbReference type="NCBIfam" id="TIGR02883">
    <property type="entry name" value="spore_cwlD"/>
    <property type="match status" value="1"/>
</dbReference>
<keyword evidence="1" id="KW-0378">Hydrolase</keyword>
<dbReference type="AlphaFoldDB" id="A0A4R2NS15"/>
<comment type="caution">
    <text evidence="4">The sequence shown here is derived from an EMBL/GenBank/DDBJ whole genome shotgun (WGS) entry which is preliminary data.</text>
</comment>
<evidence type="ECO:0000259" key="3">
    <source>
        <dbReference type="SMART" id="SM00646"/>
    </source>
</evidence>
<dbReference type="Pfam" id="PF01520">
    <property type="entry name" value="Amidase_3"/>
    <property type="match status" value="1"/>
</dbReference>
<dbReference type="GO" id="GO:0009253">
    <property type="term" value="P:peptidoglycan catabolic process"/>
    <property type="evidence" value="ECO:0007669"/>
    <property type="project" value="InterPro"/>
</dbReference>
<evidence type="ECO:0000256" key="2">
    <source>
        <dbReference type="SAM" id="Phobius"/>
    </source>
</evidence>
<dbReference type="InterPro" id="IPR014234">
    <property type="entry name" value="Spore_CwlD"/>
</dbReference>
<keyword evidence="5" id="KW-1185">Reference proteome</keyword>
<dbReference type="SUPFAM" id="SSF53187">
    <property type="entry name" value="Zn-dependent exopeptidases"/>
    <property type="match status" value="1"/>
</dbReference>
<dbReference type="PANTHER" id="PTHR30404">
    <property type="entry name" value="N-ACETYLMURAMOYL-L-ALANINE AMIDASE"/>
    <property type="match status" value="1"/>
</dbReference>
<dbReference type="CDD" id="cd02696">
    <property type="entry name" value="MurNAc-LAA"/>
    <property type="match status" value="1"/>
</dbReference>